<dbReference type="InterPro" id="IPR036388">
    <property type="entry name" value="WH-like_DNA-bd_sf"/>
</dbReference>
<dbReference type="EMBL" id="NHNT01000007">
    <property type="protein sequence ID" value="OUZ38718.1"/>
    <property type="molecule type" value="Genomic_DNA"/>
</dbReference>
<feature type="domain" description="Transcription regulator PadR N-terminal" evidence="1">
    <location>
        <begin position="14"/>
        <end position="88"/>
    </location>
</feature>
<sequence length="111" mass="13118">MEKEMMKGSIDILLLSLLAEQDRYGYEMTKQLRVLSDEAYSMNEGTLYPALKRLEQHRFVTSYWQDETSGKRRKYYAITDIGREKLKQKLSSWEQLTRLIKRTAGGLYGNR</sequence>
<reference evidence="2 3" key="1">
    <citation type="journal article" date="2017" name="Int. J. Syst. Evol. Microbiol.">
        <title>Solibacillus kalamii sp. nov., isolated from a high-efficiency particulate arrestance filter system used in the International Space Station.</title>
        <authorList>
            <person name="Checinska Sielaff A."/>
            <person name="Kumar R.M."/>
            <person name="Pal D."/>
            <person name="Mayilraj S."/>
            <person name="Venkateswaran K."/>
        </authorList>
    </citation>
    <scope>NUCLEOTIDE SEQUENCE [LARGE SCALE GENOMIC DNA]</scope>
    <source>
        <strain evidence="2 3">ISSFR-015</strain>
    </source>
</reference>
<evidence type="ECO:0000313" key="2">
    <source>
        <dbReference type="EMBL" id="OUZ38718.1"/>
    </source>
</evidence>
<dbReference type="InterPro" id="IPR005149">
    <property type="entry name" value="Tscrpt_reg_PadR_N"/>
</dbReference>
<dbReference type="InterPro" id="IPR052509">
    <property type="entry name" value="Metal_resp_DNA-bind_regulator"/>
</dbReference>
<comment type="caution">
    <text evidence="2">The sequence shown here is derived from an EMBL/GenBank/DDBJ whole genome shotgun (WGS) entry which is preliminary data.</text>
</comment>
<protein>
    <submittedName>
        <fullName evidence="2">PadR family transcriptional regulator</fullName>
    </submittedName>
</protein>
<dbReference type="PANTHER" id="PTHR33169">
    <property type="entry name" value="PADR-FAMILY TRANSCRIPTIONAL REGULATOR"/>
    <property type="match status" value="1"/>
</dbReference>
<accession>A0ABX3ZGM9</accession>
<gene>
    <name evidence="2" type="ORF">CBM15_11440</name>
</gene>
<proteinExistence type="predicted"/>
<dbReference type="InterPro" id="IPR036390">
    <property type="entry name" value="WH_DNA-bd_sf"/>
</dbReference>
<keyword evidence="3" id="KW-1185">Reference proteome</keyword>
<evidence type="ECO:0000259" key="1">
    <source>
        <dbReference type="Pfam" id="PF03551"/>
    </source>
</evidence>
<dbReference type="Pfam" id="PF03551">
    <property type="entry name" value="PadR"/>
    <property type="match status" value="1"/>
</dbReference>
<dbReference type="PANTHER" id="PTHR33169:SF25">
    <property type="entry name" value="DNA-BINDING PROTEIN YIZB-RELATED"/>
    <property type="match status" value="1"/>
</dbReference>
<dbReference type="Proteomes" id="UP000196594">
    <property type="component" value="Unassembled WGS sequence"/>
</dbReference>
<organism evidence="2 3">
    <name type="scientific">Solibacillus kalamii</name>
    <dbReference type="NCBI Taxonomy" id="1748298"/>
    <lineage>
        <taxon>Bacteria</taxon>
        <taxon>Bacillati</taxon>
        <taxon>Bacillota</taxon>
        <taxon>Bacilli</taxon>
        <taxon>Bacillales</taxon>
        <taxon>Caryophanaceae</taxon>
        <taxon>Solibacillus</taxon>
    </lineage>
</organism>
<dbReference type="RefSeq" id="WP_087617614.1">
    <property type="nucleotide sequence ID" value="NZ_JAFBEY010000005.1"/>
</dbReference>
<dbReference type="SUPFAM" id="SSF46785">
    <property type="entry name" value="Winged helix' DNA-binding domain"/>
    <property type="match status" value="1"/>
</dbReference>
<dbReference type="Gene3D" id="1.10.10.10">
    <property type="entry name" value="Winged helix-like DNA-binding domain superfamily/Winged helix DNA-binding domain"/>
    <property type="match status" value="1"/>
</dbReference>
<name>A0ABX3ZGM9_9BACL</name>
<evidence type="ECO:0000313" key="3">
    <source>
        <dbReference type="Proteomes" id="UP000196594"/>
    </source>
</evidence>